<accession>A0AC58RCR8</accession>
<sequence length="1557" mass="169355">MSYSHPAGLLAAYNSLTDKHLAGYFNNTRIRRHLLRSGLITRSGRILSEKEYKLNIMRRDHQKYIRECLAQAIFHKVLDLERYHQLEIKKKLETLARKERMQRFKGEHMRWTIENNRPVLSPRPPVGPKTNQGHSVLVDGGHCGPVTPLGYRSSKFDSRPPGATEMKTTPRPYTAPGNMQPPIRLQPLPSNIAVGTVPKITSGSRSKTSLLENEAPFPIGGKKAVMKFRSAVDNSQGMHRYQPPNINSYMMPIPPPPPAPSGRLARENRPETWRRRRFRPTTAPNGLEPLFTRDSRRIHKTPLHSNAAITMIYLGKNVHLAYDHSDFRDEIKVYQQHCGGENLCVYKGKLLEKETFQFISKRHHGFPFSLTFFLNGIQVNRLSSCCEYKHRKGSRLGGKRGYFGFVCVERSSPCYKCIIAMGLDKKTTSPKPRKEKSIERREEPKKGEGKLRKEREYLIPRRKETEGSKASASVIFSAQELNMGVDEVRTAVEEMERKGEQGQDAWEEDRENILKYEYEEDFEVEEKRDETANEGGQADGRTSGMSEPPSDDETGLLDPEKESETSSPKAPDADDNVKDEDIKTTSSPSSRSHTYSSCSEDESSVGDREDHARNSPNESARSLSSQELSENDELEKFHLPTEDSLETETEEQEIIKAEVETKPLPIQENLKSGLEEETEKGTQVIAEGLSEKSRDRVSKEEKEKERSKLWEGSTAKVKGKEAGPRRVDKGVGRVTTAEAVEPDHPCRYDSESGVSSADEGETRSGKLEAGTGAAPNRNLVVEERAAFSSNKESKQVVSQACTLEKKEAVEEDEVPQPRDTDPEEIGDMVQWEKAGASESPLGQWKPTAELPALVEQFIEEREIPEGRAGGAEAEAEGHGRLDKEGLSPRGREAARGSGGLEQGAAPEEQAWRQTALETETEKAASEGEQVWGKAVLTSEAAAMTLEPVQEAAAPREAARPEKEESERGEAVSEAGSEKPGVEDSEEEVSTDLEDVGPVEDAASEREDGLEEAVLRGEAPARERKAVRGTGAPGSSWTCGKAQATRMGVSEHSLEELRKDHVGREEARPAAESSKEDDGEDLLPEELDVAGERRKAERPKTPRGRVEPEREEVTWARELQDGGTLEGEQKLKGKEGGPAKEAGPEEETQPPRDGVGCHPADEAAPGAPERTEDTRPQGEEPLGGREATMFEAAPGCENVMVLRKEGEGDRLGGARGAERRGRAEPLPGENEAPAYRDGGPGPEAGGALGAPRSPPAGEARAPPAALTAAGQARGCAAEGADGLAGREGTDEEGPSQGPGGVAVTARTQDVLQGDTTMADTLSEEVTDAHLGEEADKECPLGTGVMKDGDAERAGSLRAAVVAEEGLGAGGVAETVAEREALADSTTAEGKTEASTASFSDVAGEETWHKVDELLGKTAAAGKAAAEEAALGREQAPAVEEVTGTWAPEAEVEAPGEPSDLEEKTPQPWPDQEGGEAESTQGAESLGEEAGKGSRAGGQDRGAAEEFRLGLSQDSRAEPGRESRQDMETHPAKPDCPGTQEKQRESENPDVSLNDNRKA</sequence>
<evidence type="ECO:0000313" key="1">
    <source>
        <dbReference type="Proteomes" id="UP001732780"/>
    </source>
</evidence>
<organism evidence="1 2">
    <name type="scientific">Camelus bactrianus</name>
    <name type="common">Bactrian camel</name>
    <dbReference type="NCBI Taxonomy" id="9837"/>
    <lineage>
        <taxon>Eukaryota</taxon>
        <taxon>Metazoa</taxon>
        <taxon>Chordata</taxon>
        <taxon>Craniata</taxon>
        <taxon>Vertebrata</taxon>
        <taxon>Euteleostomi</taxon>
        <taxon>Mammalia</taxon>
        <taxon>Eutheria</taxon>
        <taxon>Laurasiatheria</taxon>
        <taxon>Artiodactyla</taxon>
        <taxon>Tylopoda</taxon>
        <taxon>Camelidae</taxon>
        <taxon>Camelus</taxon>
    </lineage>
</organism>
<name>A0AC58RCR8_CAMBA</name>
<evidence type="ECO:0000313" key="2">
    <source>
        <dbReference type="RefSeq" id="XP_074232335.1"/>
    </source>
</evidence>
<gene>
    <name evidence="2" type="primary">ERICH3</name>
</gene>
<dbReference type="Proteomes" id="UP001732780">
    <property type="component" value="Chromosome 13"/>
</dbReference>
<keyword evidence="1" id="KW-1185">Reference proteome</keyword>
<dbReference type="RefSeq" id="XP_074232335.1">
    <property type="nucleotide sequence ID" value="XM_074376234.1"/>
</dbReference>
<reference evidence="2" key="1">
    <citation type="submission" date="2025-08" db="UniProtKB">
        <authorList>
            <consortium name="RefSeq"/>
        </authorList>
    </citation>
    <scope>IDENTIFICATION</scope>
    <source>
        <tissue evidence="2">Blood</tissue>
    </source>
</reference>
<proteinExistence type="predicted"/>
<protein>
    <submittedName>
        <fullName evidence="2">Glutamate-rich protein 3 isoform X1</fullName>
    </submittedName>
</protein>